<evidence type="ECO:0000256" key="6">
    <source>
        <dbReference type="SAM" id="MobiDB-lite"/>
    </source>
</evidence>
<name>A0A9W9FC32_9EURO</name>
<proteinExistence type="predicted"/>
<feature type="region of interest" description="Disordered" evidence="6">
    <location>
        <begin position="551"/>
        <end position="574"/>
    </location>
</feature>
<keyword evidence="5" id="KW-0539">Nucleus</keyword>
<reference evidence="8" key="2">
    <citation type="journal article" date="2023" name="IMA Fungus">
        <title>Comparative genomic study of the Penicillium genus elucidates a diverse pangenome and 15 lateral gene transfer events.</title>
        <authorList>
            <person name="Petersen C."/>
            <person name="Sorensen T."/>
            <person name="Nielsen M.R."/>
            <person name="Sondergaard T.E."/>
            <person name="Sorensen J.L."/>
            <person name="Fitzpatrick D.A."/>
            <person name="Frisvad J.C."/>
            <person name="Nielsen K.L."/>
        </authorList>
    </citation>
    <scope>NUCLEOTIDE SEQUENCE</scope>
    <source>
        <strain evidence="8">IBT 30069</strain>
    </source>
</reference>
<feature type="region of interest" description="Disordered" evidence="6">
    <location>
        <begin position="1"/>
        <end position="47"/>
    </location>
</feature>
<dbReference type="PANTHER" id="PTHR47338">
    <property type="entry name" value="ZN(II)2CYS6 TRANSCRIPTION FACTOR (EUROFUNG)-RELATED"/>
    <property type="match status" value="1"/>
</dbReference>
<dbReference type="InterPro" id="IPR050815">
    <property type="entry name" value="TF_fung"/>
</dbReference>
<dbReference type="GO" id="GO:0005634">
    <property type="term" value="C:nucleus"/>
    <property type="evidence" value="ECO:0007669"/>
    <property type="project" value="UniProtKB-SubCell"/>
</dbReference>
<dbReference type="EMBL" id="JAPQKH010000005">
    <property type="protein sequence ID" value="KAJ5097376.1"/>
    <property type="molecule type" value="Genomic_DNA"/>
</dbReference>
<feature type="compositionally biased region" description="Polar residues" evidence="6">
    <location>
        <begin position="557"/>
        <end position="569"/>
    </location>
</feature>
<evidence type="ECO:0000256" key="1">
    <source>
        <dbReference type="ARBA" id="ARBA00004123"/>
    </source>
</evidence>
<keyword evidence="3" id="KW-0805">Transcription regulation</keyword>
<dbReference type="InterPro" id="IPR007219">
    <property type="entry name" value="XnlR_reg_dom"/>
</dbReference>
<dbReference type="OrthoDB" id="2563500at2759"/>
<organism evidence="8 9">
    <name type="scientific">Penicillium angulare</name>
    <dbReference type="NCBI Taxonomy" id="116970"/>
    <lineage>
        <taxon>Eukaryota</taxon>
        <taxon>Fungi</taxon>
        <taxon>Dikarya</taxon>
        <taxon>Ascomycota</taxon>
        <taxon>Pezizomycotina</taxon>
        <taxon>Eurotiomycetes</taxon>
        <taxon>Eurotiomycetidae</taxon>
        <taxon>Eurotiales</taxon>
        <taxon>Aspergillaceae</taxon>
        <taxon>Penicillium</taxon>
    </lineage>
</organism>
<evidence type="ECO:0000256" key="3">
    <source>
        <dbReference type="ARBA" id="ARBA00023015"/>
    </source>
</evidence>
<dbReference type="Proteomes" id="UP001149165">
    <property type="component" value="Unassembled WGS sequence"/>
</dbReference>
<dbReference type="GO" id="GO:0000981">
    <property type="term" value="F:DNA-binding transcription factor activity, RNA polymerase II-specific"/>
    <property type="evidence" value="ECO:0007669"/>
    <property type="project" value="InterPro"/>
</dbReference>
<evidence type="ECO:0000313" key="8">
    <source>
        <dbReference type="EMBL" id="KAJ5097376.1"/>
    </source>
</evidence>
<sequence length="634" mass="71025">MGVGTQQTSTEAPATQLGGGNHRQISIGDNPPPSELPLQTEQAERENTHISAEQPFDLLSPERVKRALQSFFDNIYPLPTFSFLHKASLLRWNQTGQADHCLLLSIIAITSRLPGRDAAELNLGTRCSALAQNIILKDQGRPNIIKAQSLLLTIRYHMWSGNTSEALILMATLARFAFALRLNYENPNLCSLAQESRRRLMWAVYVLDTFLAGGIPDFTLCPSSVLHTSLPNQETTFELDTSYVNVSLHGPDDCSEGGDIGLLGYYIRVIYLRDSVLRRTKEVALSPQQVQMIPTVTNDLSSQLDHFALSLPQSVALSEKNLHLRAYSKWLPRYIIMHLWFQQCYCDLYRCFFPNLRESFHQETLYQLDPQFILDCQAKCLQHARQIATVCSLVRGLDFDNLVLDIETAECVYQAGRILLHGSQITLEEMHPPEPSTVGLVNDCILFIEQLALMFPTAGPIAKDLNTILHHSRSISVSSNDDPNLPELQTRQRRRPSTLNGRQIISKHSSLNRSQLNDESISEDMPFLESRPTELQASAPVAAGEHFVSPEAPRGRSAQQLDDPNTAFTSRGLGVIPGLTMPGGIPDPRGQDLWDQTSAFEGAWDVAIFHPMYDQQDIWPALNFFPTHIDMDKS</sequence>
<dbReference type="AlphaFoldDB" id="A0A9W9FC32"/>
<feature type="domain" description="Xylanolytic transcriptional activator regulatory" evidence="7">
    <location>
        <begin position="68"/>
        <end position="248"/>
    </location>
</feature>
<dbReference type="Pfam" id="PF04082">
    <property type="entry name" value="Fungal_trans"/>
    <property type="match status" value="1"/>
</dbReference>
<reference evidence="8" key="1">
    <citation type="submission" date="2022-11" db="EMBL/GenBank/DDBJ databases">
        <authorList>
            <person name="Petersen C."/>
        </authorList>
    </citation>
    <scope>NUCLEOTIDE SEQUENCE</scope>
    <source>
        <strain evidence="8">IBT 30069</strain>
    </source>
</reference>
<evidence type="ECO:0000256" key="4">
    <source>
        <dbReference type="ARBA" id="ARBA00023163"/>
    </source>
</evidence>
<comment type="subcellular location">
    <subcellularLocation>
        <location evidence="1">Nucleus</location>
    </subcellularLocation>
</comment>
<dbReference type="GO" id="GO:0006351">
    <property type="term" value="P:DNA-templated transcription"/>
    <property type="evidence" value="ECO:0007669"/>
    <property type="project" value="InterPro"/>
</dbReference>
<feature type="region of interest" description="Disordered" evidence="6">
    <location>
        <begin position="475"/>
        <end position="518"/>
    </location>
</feature>
<keyword evidence="4" id="KW-0804">Transcription</keyword>
<evidence type="ECO:0000256" key="5">
    <source>
        <dbReference type="ARBA" id="ARBA00023242"/>
    </source>
</evidence>
<feature type="compositionally biased region" description="Polar residues" evidence="6">
    <location>
        <begin position="1"/>
        <end position="13"/>
    </location>
</feature>
<keyword evidence="9" id="KW-1185">Reference proteome</keyword>
<dbReference type="PANTHER" id="PTHR47338:SF7">
    <property type="entry name" value="ZN(II)2CYS6 TRANSCRIPTION FACTOR (EUROFUNG)"/>
    <property type="match status" value="1"/>
</dbReference>
<dbReference type="GO" id="GO:0003677">
    <property type="term" value="F:DNA binding"/>
    <property type="evidence" value="ECO:0007669"/>
    <property type="project" value="InterPro"/>
</dbReference>
<dbReference type="GO" id="GO:0008270">
    <property type="term" value="F:zinc ion binding"/>
    <property type="evidence" value="ECO:0007669"/>
    <property type="project" value="InterPro"/>
</dbReference>
<protein>
    <recommendedName>
        <fullName evidence="7">Xylanolytic transcriptional activator regulatory domain-containing protein</fullName>
    </recommendedName>
</protein>
<evidence type="ECO:0000313" key="9">
    <source>
        <dbReference type="Proteomes" id="UP001149165"/>
    </source>
</evidence>
<keyword evidence="2" id="KW-0479">Metal-binding</keyword>
<dbReference type="CDD" id="cd12148">
    <property type="entry name" value="fungal_TF_MHR"/>
    <property type="match status" value="1"/>
</dbReference>
<comment type="caution">
    <text evidence="8">The sequence shown here is derived from an EMBL/GenBank/DDBJ whole genome shotgun (WGS) entry which is preliminary data.</text>
</comment>
<evidence type="ECO:0000256" key="2">
    <source>
        <dbReference type="ARBA" id="ARBA00022723"/>
    </source>
</evidence>
<evidence type="ECO:0000259" key="7">
    <source>
        <dbReference type="Pfam" id="PF04082"/>
    </source>
</evidence>
<feature type="compositionally biased region" description="Polar residues" evidence="6">
    <location>
        <begin position="497"/>
        <end position="518"/>
    </location>
</feature>
<accession>A0A9W9FC32</accession>
<gene>
    <name evidence="8" type="ORF">N7456_008097</name>
</gene>